<feature type="signal peptide" evidence="10">
    <location>
        <begin position="1"/>
        <end position="21"/>
    </location>
</feature>
<evidence type="ECO:0000256" key="1">
    <source>
        <dbReference type="ARBA" id="ARBA00004127"/>
    </source>
</evidence>
<keyword evidence="2" id="KW-0444">Lipid biosynthesis</keyword>
<keyword evidence="10" id="KW-0732">Signal</keyword>
<keyword evidence="5" id="KW-0443">Lipid metabolism</keyword>
<dbReference type="EMBL" id="JAGTXO010000003">
    <property type="protein sequence ID" value="KAG8469217.1"/>
    <property type="molecule type" value="Genomic_DNA"/>
</dbReference>
<evidence type="ECO:0008006" key="13">
    <source>
        <dbReference type="Google" id="ProtNLM"/>
    </source>
</evidence>
<dbReference type="GO" id="GO:0006656">
    <property type="term" value="P:phosphatidylcholine biosynthetic process"/>
    <property type="evidence" value="ECO:0007669"/>
    <property type="project" value="UniProtKB-UniPathway"/>
</dbReference>
<dbReference type="Proteomes" id="UP000751190">
    <property type="component" value="Unassembled WGS sequence"/>
</dbReference>
<accession>A0A8J5XVI6</accession>
<feature type="compositionally biased region" description="Low complexity" evidence="9">
    <location>
        <begin position="101"/>
        <end position="126"/>
    </location>
</feature>
<gene>
    <name evidence="11" type="ORF">KFE25_007735</name>
</gene>
<feature type="chain" id="PRO_5035261483" description="Protein-S-isoprenylcysteine O-methyltransferase" evidence="10">
    <location>
        <begin position="22"/>
        <end position="299"/>
    </location>
</feature>
<keyword evidence="8" id="KW-1208">Phospholipid metabolism</keyword>
<evidence type="ECO:0000256" key="6">
    <source>
        <dbReference type="ARBA" id="ARBA00023136"/>
    </source>
</evidence>
<keyword evidence="7" id="KW-0594">Phospholipid biosynthesis</keyword>
<sequence>MHAATPAAALIALAMLSSSSALAMRAGADQRPPLRRKSATNRGQLGGKVVVWPPPWVPDVLADSLEADGGARRRQAHGGEVPRPAAASSAMPYRPLPSSSPPATSVTPAAPAAPYTSTAQPASSSSIAAARPPSVFELIANNVVAGAKKDGKKGTVWLAAQVAICSCVAGGDVPYAGDLVRVDLGTLAIIGGVLTLVLGTLELGPALSPWTLPAENERCELRTDGAYAIARHPMYAGLLLLCGGFAVLTDSATRLGLTLALAFVLKEKASMEEEALAAKYADYGDYALKVSTRFFPFIY</sequence>
<evidence type="ECO:0000256" key="7">
    <source>
        <dbReference type="ARBA" id="ARBA00023209"/>
    </source>
</evidence>
<keyword evidence="4" id="KW-1133">Transmembrane helix</keyword>
<dbReference type="Gene3D" id="1.20.120.1630">
    <property type="match status" value="1"/>
</dbReference>
<dbReference type="Pfam" id="PF04191">
    <property type="entry name" value="PEMT"/>
    <property type="match status" value="1"/>
</dbReference>
<evidence type="ECO:0000256" key="8">
    <source>
        <dbReference type="ARBA" id="ARBA00023264"/>
    </source>
</evidence>
<evidence type="ECO:0000256" key="3">
    <source>
        <dbReference type="ARBA" id="ARBA00022692"/>
    </source>
</evidence>
<evidence type="ECO:0000313" key="11">
    <source>
        <dbReference type="EMBL" id="KAG8469217.1"/>
    </source>
</evidence>
<dbReference type="GO" id="GO:0012505">
    <property type="term" value="C:endomembrane system"/>
    <property type="evidence" value="ECO:0007669"/>
    <property type="project" value="UniProtKB-SubCell"/>
</dbReference>
<dbReference type="UniPathway" id="UPA00753"/>
<evidence type="ECO:0000256" key="4">
    <source>
        <dbReference type="ARBA" id="ARBA00022989"/>
    </source>
</evidence>
<dbReference type="AlphaFoldDB" id="A0A8J5XVI6"/>
<comment type="caution">
    <text evidence="11">The sequence shown here is derived from an EMBL/GenBank/DDBJ whole genome shotgun (WGS) entry which is preliminary data.</text>
</comment>
<feature type="region of interest" description="Disordered" evidence="9">
    <location>
        <begin position="27"/>
        <end position="49"/>
    </location>
</feature>
<evidence type="ECO:0000313" key="12">
    <source>
        <dbReference type="Proteomes" id="UP000751190"/>
    </source>
</evidence>
<keyword evidence="3" id="KW-0812">Transmembrane</keyword>
<evidence type="ECO:0000256" key="10">
    <source>
        <dbReference type="SAM" id="SignalP"/>
    </source>
</evidence>
<organism evidence="11 12">
    <name type="scientific">Diacronema lutheri</name>
    <name type="common">Unicellular marine alga</name>
    <name type="synonym">Monochrysis lutheri</name>
    <dbReference type="NCBI Taxonomy" id="2081491"/>
    <lineage>
        <taxon>Eukaryota</taxon>
        <taxon>Haptista</taxon>
        <taxon>Haptophyta</taxon>
        <taxon>Pavlovophyceae</taxon>
        <taxon>Pavlovales</taxon>
        <taxon>Pavlovaceae</taxon>
        <taxon>Diacronema</taxon>
    </lineage>
</organism>
<dbReference type="InterPro" id="IPR052527">
    <property type="entry name" value="Metal_cation-efflux_comp"/>
</dbReference>
<evidence type="ECO:0000256" key="2">
    <source>
        <dbReference type="ARBA" id="ARBA00022516"/>
    </source>
</evidence>
<keyword evidence="6" id="KW-0472">Membrane</keyword>
<dbReference type="PANTHER" id="PTHR43847">
    <property type="entry name" value="BLL3993 PROTEIN"/>
    <property type="match status" value="1"/>
</dbReference>
<dbReference type="PANTHER" id="PTHR43847:SF1">
    <property type="entry name" value="BLL3993 PROTEIN"/>
    <property type="match status" value="1"/>
</dbReference>
<keyword evidence="12" id="KW-1185">Reference proteome</keyword>
<protein>
    <recommendedName>
        <fullName evidence="13">Protein-S-isoprenylcysteine O-methyltransferase</fullName>
    </recommendedName>
</protein>
<reference evidence="11" key="1">
    <citation type="submission" date="2021-05" db="EMBL/GenBank/DDBJ databases">
        <title>The genome of the haptophyte Pavlova lutheri (Diacronema luteri, Pavlovales) - a model for lipid biosynthesis in eukaryotic algae.</title>
        <authorList>
            <person name="Hulatt C.J."/>
            <person name="Posewitz M.C."/>
        </authorList>
    </citation>
    <scope>NUCLEOTIDE SEQUENCE</scope>
    <source>
        <strain evidence="11">NIVA-4/92</strain>
    </source>
</reference>
<proteinExistence type="predicted"/>
<name>A0A8J5XVI6_DIALT</name>
<dbReference type="OrthoDB" id="422086at2759"/>
<evidence type="ECO:0000256" key="5">
    <source>
        <dbReference type="ARBA" id="ARBA00023098"/>
    </source>
</evidence>
<comment type="subcellular location">
    <subcellularLocation>
        <location evidence="1">Endomembrane system</location>
        <topology evidence="1">Multi-pass membrane protein</topology>
    </subcellularLocation>
</comment>
<feature type="region of interest" description="Disordered" evidence="9">
    <location>
        <begin position="71"/>
        <end position="126"/>
    </location>
</feature>
<dbReference type="InterPro" id="IPR007318">
    <property type="entry name" value="Phopholipid_MeTrfase"/>
</dbReference>
<evidence type="ECO:0000256" key="9">
    <source>
        <dbReference type="SAM" id="MobiDB-lite"/>
    </source>
</evidence>